<evidence type="ECO:0000313" key="1">
    <source>
        <dbReference type="EMBL" id="MVT68751.1"/>
    </source>
</evidence>
<comment type="caution">
    <text evidence="1">The sequence shown here is derived from an EMBL/GenBank/DDBJ whole genome shotgun (WGS) entry which is preliminary data.</text>
</comment>
<reference evidence="1 2" key="1">
    <citation type="submission" date="2019-12" db="EMBL/GenBank/DDBJ databases">
        <title>Draft genome sequences Bradyrhizobium cajani AMBPC1010, Bradyrhizobium pachyrhizi AMBPC1040 and Bradyrhizobium yuanmingense ALSPC3051, three plant growth promoting strains isolated from nodules of Cajanus cajan L. in Dominican Republic.</title>
        <authorList>
            <person name="Flores-Felix J.D."/>
            <person name="Araujo J."/>
            <person name="Diaz-Alcantara C."/>
            <person name="Gonzalez-Andres F."/>
            <person name="Velazquez E."/>
        </authorList>
    </citation>
    <scope>NUCLEOTIDE SEQUENCE [LARGE SCALE GENOMIC DNA]</scope>
    <source>
        <strain evidence="1 2">1040</strain>
    </source>
</reference>
<sequence length="82" mass="9447">MWRGIIKAQLSNCKIYIYPGDHNPPHFHLKGPNSNALVDLVTLRVIKGKASKKDLDEAIDWVKQPGNLELLASEWRRLNERE</sequence>
<dbReference type="RefSeq" id="WP_430648779.1">
    <property type="nucleotide sequence ID" value="NZ_WQNF01000023.1"/>
</dbReference>
<dbReference type="InterPro" id="IPR025427">
    <property type="entry name" value="DUF4160"/>
</dbReference>
<dbReference type="AlphaFoldDB" id="A0A844T0X9"/>
<protein>
    <submittedName>
        <fullName evidence="1">DUF4160 domain-containing protein</fullName>
    </submittedName>
</protein>
<name>A0A844T0X9_9BRAD</name>
<proteinExistence type="predicted"/>
<organism evidence="1 2">
    <name type="scientific">Bradyrhizobium pachyrhizi</name>
    <dbReference type="NCBI Taxonomy" id="280333"/>
    <lineage>
        <taxon>Bacteria</taxon>
        <taxon>Pseudomonadati</taxon>
        <taxon>Pseudomonadota</taxon>
        <taxon>Alphaproteobacteria</taxon>
        <taxon>Hyphomicrobiales</taxon>
        <taxon>Nitrobacteraceae</taxon>
        <taxon>Bradyrhizobium</taxon>
    </lineage>
</organism>
<dbReference type="EMBL" id="WQNF01000023">
    <property type="protein sequence ID" value="MVT68751.1"/>
    <property type="molecule type" value="Genomic_DNA"/>
</dbReference>
<dbReference type="Pfam" id="PF13711">
    <property type="entry name" value="DUF4160"/>
    <property type="match status" value="1"/>
</dbReference>
<evidence type="ECO:0000313" key="2">
    <source>
        <dbReference type="Proteomes" id="UP000436468"/>
    </source>
</evidence>
<gene>
    <name evidence="1" type="ORF">GPL21_27025</name>
</gene>
<keyword evidence="2" id="KW-1185">Reference proteome</keyword>
<dbReference type="Proteomes" id="UP000436468">
    <property type="component" value="Unassembled WGS sequence"/>
</dbReference>
<accession>A0A844T0X9</accession>